<evidence type="ECO:0000259" key="9">
    <source>
        <dbReference type="PROSITE" id="PS50922"/>
    </source>
</evidence>
<evidence type="ECO:0000256" key="2">
    <source>
        <dbReference type="ARBA" id="ARBA00009808"/>
    </source>
</evidence>
<gene>
    <name evidence="10" type="ORF">PCON_07021</name>
</gene>
<dbReference type="EMBL" id="HF935352">
    <property type="protein sequence ID" value="CCX29695.1"/>
    <property type="molecule type" value="Genomic_DNA"/>
</dbReference>
<organism evidence="10 11">
    <name type="scientific">Pyronema omphalodes (strain CBS 100304)</name>
    <name type="common">Pyronema confluens</name>
    <dbReference type="NCBI Taxonomy" id="1076935"/>
    <lineage>
        <taxon>Eukaryota</taxon>
        <taxon>Fungi</taxon>
        <taxon>Dikarya</taxon>
        <taxon>Ascomycota</taxon>
        <taxon>Pezizomycotina</taxon>
        <taxon>Pezizomycetes</taxon>
        <taxon>Pezizales</taxon>
        <taxon>Pyronemataceae</taxon>
        <taxon>Pyronema</taxon>
    </lineage>
</organism>
<name>U4LJZ7_PYROM</name>
<feature type="compositionally biased region" description="Acidic residues" evidence="7">
    <location>
        <begin position="400"/>
        <end position="425"/>
    </location>
</feature>
<keyword evidence="4 8" id="KW-1133">Transmembrane helix</keyword>
<evidence type="ECO:0000256" key="3">
    <source>
        <dbReference type="ARBA" id="ARBA00022692"/>
    </source>
</evidence>
<evidence type="ECO:0000313" key="10">
    <source>
        <dbReference type="EMBL" id="CCX29695.1"/>
    </source>
</evidence>
<reference evidence="10 11" key="1">
    <citation type="journal article" date="2013" name="PLoS Genet.">
        <title>The genome and development-dependent transcriptomes of Pyronema confluens: a window into fungal evolution.</title>
        <authorList>
            <person name="Traeger S."/>
            <person name="Altegoer F."/>
            <person name="Freitag M."/>
            <person name="Gabaldon T."/>
            <person name="Kempken F."/>
            <person name="Kumar A."/>
            <person name="Marcet-Houben M."/>
            <person name="Poggeler S."/>
            <person name="Stajich J.E."/>
            <person name="Nowrousian M."/>
        </authorList>
    </citation>
    <scope>NUCLEOTIDE SEQUENCE [LARGE SCALE GENOMIC DNA]</scope>
    <source>
        <strain evidence="11">CBS 100304</strain>
        <tissue evidence="10">Vegetative mycelium</tissue>
    </source>
</reference>
<evidence type="ECO:0000256" key="8">
    <source>
        <dbReference type="SAM" id="Phobius"/>
    </source>
</evidence>
<evidence type="ECO:0000256" key="4">
    <source>
        <dbReference type="ARBA" id="ARBA00022989"/>
    </source>
</evidence>
<dbReference type="GO" id="GO:0046513">
    <property type="term" value="P:ceramide biosynthetic process"/>
    <property type="evidence" value="ECO:0007669"/>
    <property type="project" value="InterPro"/>
</dbReference>
<dbReference type="OrthoDB" id="537032at2759"/>
<dbReference type="PIRSF" id="PIRSF005225">
    <property type="entry name" value="LAG1_LAC1"/>
    <property type="match status" value="1"/>
</dbReference>
<feature type="domain" description="TLC" evidence="9">
    <location>
        <begin position="153"/>
        <end position="388"/>
    </location>
</feature>
<evidence type="ECO:0000313" key="11">
    <source>
        <dbReference type="Proteomes" id="UP000018144"/>
    </source>
</evidence>
<dbReference type="Pfam" id="PF03798">
    <property type="entry name" value="TRAM_LAG1_CLN8"/>
    <property type="match status" value="1"/>
</dbReference>
<sequence>MRTTTASPGGADAATTARDAGADTTTRRVKGTRRKTIEKAQRPKKKKTQKLPETWTASLAAFLVRNQIRMSLTLIISLATTHIFCPHLRPITRKFYEISYYNESTGKYGKGLDDLYLVFFWITLFTFLRSTILDYVLLPLAKMGGINTKKGIVRFTEQAWLLVYYSVFWGVGMNLMSGSPYWLNMEELWTDYPVYEVSGLFKWYYLAQFAFWLQQIFVLNIEEWRKDHWQMFAHHIITCALISASYTHHLTRVGHVILCIMDVIDILLSAAKLLKYLGYSTLCDYAFGIFMVGWIVGRHGIYNMITWSVYRDSGRLITPACYSRASDSIIPGLEVSWPITRDTFLFKSDTVCFTDDVRRVFLILLVGLQIITLIWLYMIFRVAWRVVTGAGADDTRSEDELSDDDQDIQEEQESSGDSEELEQMEEIGEAIGEAEIRAVNGLKKKETVVDKYGRVTRSRAKRGD</sequence>
<feature type="transmembrane region" description="Helical" evidence="8">
    <location>
        <begin position="253"/>
        <end position="270"/>
    </location>
</feature>
<keyword evidence="3 6" id="KW-0812">Transmembrane</keyword>
<dbReference type="AlphaFoldDB" id="U4LJZ7"/>
<dbReference type="OMA" id="KWYILVQ"/>
<dbReference type="PROSITE" id="PS50922">
    <property type="entry name" value="TLC"/>
    <property type="match status" value="1"/>
</dbReference>
<comment type="similarity">
    <text evidence="2">Belongs to the sphingosine N-acyltransferase family.</text>
</comment>
<keyword evidence="5 6" id="KW-0472">Membrane</keyword>
<dbReference type="InterPro" id="IPR016439">
    <property type="entry name" value="Lag1/Lac1-like"/>
</dbReference>
<feature type="transmembrane region" description="Helical" evidence="8">
    <location>
        <begin position="360"/>
        <end position="380"/>
    </location>
</feature>
<evidence type="ECO:0000256" key="6">
    <source>
        <dbReference type="PROSITE-ProRule" id="PRU00205"/>
    </source>
</evidence>
<dbReference type="Proteomes" id="UP000018144">
    <property type="component" value="Unassembled WGS sequence"/>
</dbReference>
<keyword evidence="10" id="KW-0808">Transferase</keyword>
<keyword evidence="10" id="KW-0012">Acyltransferase</keyword>
<feature type="region of interest" description="Disordered" evidence="7">
    <location>
        <begin position="394"/>
        <end position="425"/>
    </location>
</feature>
<feature type="transmembrane region" description="Helical" evidence="8">
    <location>
        <begin position="282"/>
        <end position="301"/>
    </location>
</feature>
<dbReference type="InterPro" id="IPR006634">
    <property type="entry name" value="TLC-dom"/>
</dbReference>
<accession>U4LJZ7</accession>
<dbReference type="GO" id="GO:0050291">
    <property type="term" value="F:sphingosine N-acyltransferase activity"/>
    <property type="evidence" value="ECO:0007669"/>
    <property type="project" value="InterPro"/>
</dbReference>
<dbReference type="STRING" id="1076935.U4LJZ7"/>
<evidence type="ECO:0000256" key="1">
    <source>
        <dbReference type="ARBA" id="ARBA00004141"/>
    </source>
</evidence>
<feature type="transmembrane region" description="Helical" evidence="8">
    <location>
        <begin position="203"/>
        <end position="221"/>
    </location>
</feature>
<keyword evidence="11" id="KW-1185">Reference proteome</keyword>
<dbReference type="GO" id="GO:0016020">
    <property type="term" value="C:membrane"/>
    <property type="evidence" value="ECO:0007669"/>
    <property type="project" value="UniProtKB-SubCell"/>
</dbReference>
<dbReference type="PANTHER" id="PTHR12560:SF0">
    <property type="entry name" value="LD18904P"/>
    <property type="match status" value="1"/>
</dbReference>
<feature type="compositionally biased region" description="Low complexity" evidence="7">
    <location>
        <begin position="9"/>
        <end position="24"/>
    </location>
</feature>
<feature type="transmembrane region" description="Helical" evidence="8">
    <location>
        <begin position="159"/>
        <end position="183"/>
    </location>
</feature>
<dbReference type="PANTHER" id="PTHR12560">
    <property type="entry name" value="LONGEVITY ASSURANCE FACTOR 1 LAG1"/>
    <property type="match status" value="1"/>
</dbReference>
<dbReference type="SMART" id="SM00724">
    <property type="entry name" value="TLC"/>
    <property type="match status" value="1"/>
</dbReference>
<protein>
    <submittedName>
        <fullName evidence="10">Similar to Sphingosine N-acyltransferase lag1 acc. no. P78970</fullName>
    </submittedName>
</protein>
<dbReference type="eggNOG" id="KOG1607">
    <property type="taxonomic scope" value="Eukaryota"/>
</dbReference>
<comment type="subcellular location">
    <subcellularLocation>
        <location evidence="1">Membrane</location>
        <topology evidence="1">Multi-pass membrane protein</topology>
    </subcellularLocation>
</comment>
<evidence type="ECO:0000256" key="5">
    <source>
        <dbReference type="ARBA" id="ARBA00023136"/>
    </source>
</evidence>
<feature type="transmembrane region" description="Helical" evidence="8">
    <location>
        <begin position="115"/>
        <end position="138"/>
    </location>
</feature>
<feature type="region of interest" description="Disordered" evidence="7">
    <location>
        <begin position="1"/>
        <end position="51"/>
    </location>
</feature>
<proteinExistence type="inferred from homology"/>
<evidence type="ECO:0000256" key="7">
    <source>
        <dbReference type="SAM" id="MobiDB-lite"/>
    </source>
</evidence>